<evidence type="ECO:0000256" key="1">
    <source>
        <dbReference type="SAM" id="Phobius"/>
    </source>
</evidence>
<keyword evidence="1" id="KW-1133">Transmembrane helix</keyword>
<feature type="transmembrane region" description="Helical" evidence="1">
    <location>
        <begin position="37"/>
        <end position="57"/>
    </location>
</feature>
<evidence type="ECO:0000313" key="2">
    <source>
        <dbReference type="EMBL" id="UVI33294.1"/>
    </source>
</evidence>
<sequence>MSRKKKQQFNAIFEIGLYAVCILSAVYYTLHEVYAKSFQAILTLTVLLLIRGMVRWTKTELFPTLRFSVLFFVALAMLIGNLFGFYGVIPYLDKIEHLLSGVILCFIGLLVIRKMIQKQGMSEFPPPIAVWFSLFFAVAMAGCWEIYEFTVDRLFGLNSQNGSLTDTMLDILCGTAGAAGTALFLAYRAKRHPLSILASDEARS</sequence>
<organism evidence="2 3">
    <name type="scientific">Paenibacillus spongiae</name>
    <dbReference type="NCBI Taxonomy" id="2909671"/>
    <lineage>
        <taxon>Bacteria</taxon>
        <taxon>Bacillati</taxon>
        <taxon>Bacillota</taxon>
        <taxon>Bacilli</taxon>
        <taxon>Bacillales</taxon>
        <taxon>Paenibacillaceae</taxon>
        <taxon>Paenibacillus</taxon>
    </lineage>
</organism>
<dbReference type="RefSeq" id="WP_258389347.1">
    <property type="nucleotide sequence ID" value="NZ_CP091430.1"/>
</dbReference>
<gene>
    <name evidence="2" type="ORF">L1F29_16245</name>
</gene>
<feature type="transmembrane region" description="Helical" evidence="1">
    <location>
        <begin position="98"/>
        <end position="116"/>
    </location>
</feature>
<name>A0ABY5SH41_9BACL</name>
<accession>A0ABY5SH41</accession>
<feature type="transmembrane region" description="Helical" evidence="1">
    <location>
        <begin position="128"/>
        <end position="147"/>
    </location>
</feature>
<keyword evidence="3" id="KW-1185">Reference proteome</keyword>
<reference evidence="2" key="1">
    <citation type="submission" date="2022-01" db="EMBL/GenBank/DDBJ databases">
        <title>Paenibacillus spongiae sp. nov., isolated from marine sponge.</title>
        <authorList>
            <person name="Li Z."/>
            <person name="Zhang M."/>
        </authorList>
    </citation>
    <scope>NUCLEOTIDE SEQUENCE</scope>
    <source>
        <strain evidence="2">PHS-Z3</strain>
    </source>
</reference>
<feature type="transmembrane region" description="Helical" evidence="1">
    <location>
        <begin position="69"/>
        <end position="92"/>
    </location>
</feature>
<dbReference type="EMBL" id="CP091430">
    <property type="protein sequence ID" value="UVI33294.1"/>
    <property type="molecule type" value="Genomic_DNA"/>
</dbReference>
<dbReference type="Proteomes" id="UP001057877">
    <property type="component" value="Chromosome"/>
</dbReference>
<evidence type="ECO:0008006" key="4">
    <source>
        <dbReference type="Google" id="ProtNLM"/>
    </source>
</evidence>
<evidence type="ECO:0000313" key="3">
    <source>
        <dbReference type="Proteomes" id="UP001057877"/>
    </source>
</evidence>
<dbReference type="Pfam" id="PF09997">
    <property type="entry name" value="DUF2238"/>
    <property type="match status" value="1"/>
</dbReference>
<keyword evidence="1" id="KW-0472">Membrane</keyword>
<protein>
    <recommendedName>
        <fullName evidence="4">Membrane-spanning protein</fullName>
    </recommendedName>
</protein>
<proteinExistence type="predicted"/>
<keyword evidence="1" id="KW-0812">Transmembrane</keyword>
<feature type="transmembrane region" description="Helical" evidence="1">
    <location>
        <begin position="12"/>
        <end position="31"/>
    </location>
</feature>
<feature type="transmembrane region" description="Helical" evidence="1">
    <location>
        <begin position="167"/>
        <end position="187"/>
    </location>
</feature>
<dbReference type="InterPro" id="IPR014509">
    <property type="entry name" value="YjdF-like"/>
</dbReference>